<dbReference type="InterPro" id="IPR027417">
    <property type="entry name" value="P-loop_NTPase"/>
</dbReference>
<comment type="function">
    <text evidence="5">Catalyzes the phosphorylation of the 3'-hydroxyl group of dephosphocoenzyme A to form coenzyme A.</text>
</comment>
<dbReference type="EMBL" id="CP066167">
    <property type="protein sequence ID" value="QQD19082.1"/>
    <property type="molecule type" value="Genomic_DNA"/>
</dbReference>
<evidence type="ECO:0000313" key="8">
    <source>
        <dbReference type="Proteomes" id="UP000596063"/>
    </source>
</evidence>
<dbReference type="Pfam" id="PF01121">
    <property type="entry name" value="CoaE"/>
    <property type="match status" value="1"/>
</dbReference>
<keyword evidence="5 7" id="KW-0418">Kinase</keyword>
<dbReference type="NCBIfam" id="TIGR00152">
    <property type="entry name" value="dephospho-CoA kinase"/>
    <property type="match status" value="1"/>
</dbReference>
<keyword evidence="2 5" id="KW-0547">Nucleotide-binding</keyword>
<dbReference type="Proteomes" id="UP000596063">
    <property type="component" value="Chromosome"/>
</dbReference>
<dbReference type="EC" id="2.7.1.24" evidence="5 6"/>
<accession>A0A7T4R2G2</accession>
<gene>
    <name evidence="5 7" type="primary">coaE</name>
    <name evidence="7" type="ORF">I6N98_04295</name>
</gene>
<evidence type="ECO:0000313" key="7">
    <source>
        <dbReference type="EMBL" id="QQD19082.1"/>
    </source>
</evidence>
<evidence type="ECO:0000256" key="1">
    <source>
        <dbReference type="ARBA" id="ARBA00009018"/>
    </source>
</evidence>
<evidence type="ECO:0000256" key="2">
    <source>
        <dbReference type="ARBA" id="ARBA00022741"/>
    </source>
</evidence>
<dbReference type="HAMAP" id="MF_00376">
    <property type="entry name" value="Dephospho_CoA_kinase"/>
    <property type="match status" value="1"/>
</dbReference>
<keyword evidence="5" id="KW-0963">Cytoplasm</keyword>
<dbReference type="PANTHER" id="PTHR10695:SF46">
    <property type="entry name" value="BIFUNCTIONAL COENZYME A SYNTHASE-RELATED"/>
    <property type="match status" value="1"/>
</dbReference>
<organism evidence="7 8">
    <name type="scientific">Spongiibacter nanhainus</name>
    <dbReference type="NCBI Taxonomy" id="2794344"/>
    <lineage>
        <taxon>Bacteria</taxon>
        <taxon>Pseudomonadati</taxon>
        <taxon>Pseudomonadota</taxon>
        <taxon>Gammaproteobacteria</taxon>
        <taxon>Cellvibrionales</taxon>
        <taxon>Spongiibacteraceae</taxon>
        <taxon>Spongiibacter</taxon>
    </lineage>
</organism>
<proteinExistence type="inferred from homology"/>
<protein>
    <recommendedName>
        <fullName evidence="5 6">Dephospho-CoA kinase</fullName>
        <ecNumber evidence="5 6">2.7.1.24</ecNumber>
    </recommendedName>
    <alternativeName>
        <fullName evidence="5">Dephosphocoenzyme A kinase</fullName>
    </alternativeName>
</protein>
<evidence type="ECO:0000256" key="5">
    <source>
        <dbReference type="HAMAP-Rule" id="MF_00376"/>
    </source>
</evidence>
<comment type="subcellular location">
    <subcellularLocation>
        <location evidence="5">Cytoplasm</location>
    </subcellularLocation>
</comment>
<dbReference type="InterPro" id="IPR001977">
    <property type="entry name" value="Depp_CoAkinase"/>
</dbReference>
<comment type="catalytic activity">
    <reaction evidence="5">
        <text>3'-dephospho-CoA + ATP = ADP + CoA + H(+)</text>
        <dbReference type="Rhea" id="RHEA:18245"/>
        <dbReference type="ChEBI" id="CHEBI:15378"/>
        <dbReference type="ChEBI" id="CHEBI:30616"/>
        <dbReference type="ChEBI" id="CHEBI:57287"/>
        <dbReference type="ChEBI" id="CHEBI:57328"/>
        <dbReference type="ChEBI" id="CHEBI:456216"/>
        <dbReference type="EC" id="2.7.1.24"/>
    </reaction>
</comment>
<feature type="binding site" evidence="5">
    <location>
        <begin position="13"/>
        <end position="18"/>
    </location>
    <ligand>
        <name>ATP</name>
        <dbReference type="ChEBI" id="CHEBI:30616"/>
    </ligand>
</feature>
<keyword evidence="8" id="KW-1185">Reference proteome</keyword>
<dbReference type="PANTHER" id="PTHR10695">
    <property type="entry name" value="DEPHOSPHO-COA KINASE-RELATED"/>
    <property type="match status" value="1"/>
</dbReference>
<dbReference type="GO" id="GO:0015937">
    <property type="term" value="P:coenzyme A biosynthetic process"/>
    <property type="evidence" value="ECO:0007669"/>
    <property type="project" value="UniProtKB-UniRule"/>
</dbReference>
<dbReference type="RefSeq" id="WP_198570567.1">
    <property type="nucleotide sequence ID" value="NZ_CP066167.1"/>
</dbReference>
<evidence type="ECO:0000256" key="6">
    <source>
        <dbReference type="NCBIfam" id="TIGR00152"/>
    </source>
</evidence>
<dbReference type="CDD" id="cd02022">
    <property type="entry name" value="DPCK"/>
    <property type="match status" value="1"/>
</dbReference>
<dbReference type="PROSITE" id="PS51219">
    <property type="entry name" value="DPCK"/>
    <property type="match status" value="1"/>
</dbReference>
<keyword evidence="4 5" id="KW-0173">Coenzyme A biosynthesis</keyword>
<evidence type="ECO:0000256" key="3">
    <source>
        <dbReference type="ARBA" id="ARBA00022840"/>
    </source>
</evidence>
<dbReference type="AlphaFoldDB" id="A0A7T4R2G2"/>
<keyword evidence="5 7" id="KW-0808">Transferase</keyword>
<dbReference type="Gene3D" id="3.40.50.300">
    <property type="entry name" value="P-loop containing nucleotide triphosphate hydrolases"/>
    <property type="match status" value="1"/>
</dbReference>
<dbReference type="KEGG" id="snan:I6N98_04295"/>
<dbReference type="GO" id="GO:0005524">
    <property type="term" value="F:ATP binding"/>
    <property type="evidence" value="ECO:0007669"/>
    <property type="project" value="UniProtKB-UniRule"/>
</dbReference>
<dbReference type="GO" id="GO:0004140">
    <property type="term" value="F:dephospho-CoA kinase activity"/>
    <property type="evidence" value="ECO:0007669"/>
    <property type="project" value="UniProtKB-UniRule"/>
</dbReference>
<dbReference type="UniPathway" id="UPA00241">
    <property type="reaction ID" value="UER00356"/>
</dbReference>
<reference evidence="7 8" key="1">
    <citation type="submission" date="2020-12" db="EMBL/GenBank/DDBJ databases">
        <authorList>
            <person name="Shan Y."/>
        </authorList>
    </citation>
    <scope>NUCLEOTIDE SEQUENCE [LARGE SCALE GENOMIC DNA]</scope>
    <source>
        <strain evidence="8">csc3.9</strain>
    </source>
</reference>
<keyword evidence="3 5" id="KW-0067">ATP-binding</keyword>
<dbReference type="GO" id="GO:0005737">
    <property type="term" value="C:cytoplasm"/>
    <property type="evidence" value="ECO:0007669"/>
    <property type="project" value="UniProtKB-SubCell"/>
</dbReference>
<sequence>MSQFIVGLTGGIGSGKTAVSDSFAELGIDIVDADLVSRIVVEPGTPALAAIAEHFGSDILTQDGQLDRAQLRAIIFKDPEAKHWLEALLHPLIAEEIQRQLHSISSPYGIFVSPLLIEAGQRLFCDRVLVVDVPESTQVERTMARDSNDREQVERIIASQINRQDRRAAADDILDNSQDLSTLKDRVAALHVQYLELAKEKVG</sequence>
<comment type="pathway">
    <text evidence="5">Cofactor biosynthesis; coenzyme A biosynthesis; CoA from (R)-pantothenate: step 5/5.</text>
</comment>
<name>A0A7T4R2G2_9GAMM</name>
<dbReference type="SUPFAM" id="SSF52540">
    <property type="entry name" value="P-loop containing nucleoside triphosphate hydrolases"/>
    <property type="match status" value="1"/>
</dbReference>
<comment type="similarity">
    <text evidence="1 5">Belongs to the CoaE family.</text>
</comment>
<evidence type="ECO:0000256" key="4">
    <source>
        <dbReference type="ARBA" id="ARBA00022993"/>
    </source>
</evidence>